<sequence length="214" mass="21406">MSVPPANVPPTSAPPANLPPTSAPPATGLYQASAPPATNMPTSAPPASGPPAAGIYQAAPPPATGVYQASVPSAAPAGPHYSDLVTMPGDQPPSGAEPVGGAPVVPTPPTEKKSKRGLIMGLVVVVVVFLLAVAGTGIVVALNNADSTSFAVNSCVKQDGNSAKKASCSDKDAFTIVQKVEKPESCSDASQPYVVLQHKGQKDEVLCLRPASAK</sequence>
<feature type="region of interest" description="Disordered" evidence="1">
    <location>
        <begin position="78"/>
        <end position="113"/>
    </location>
</feature>
<accession>A0ABN2BUK2</accession>
<name>A0ABN2BUK2_9ACTN</name>
<proteinExistence type="predicted"/>
<evidence type="ECO:0000313" key="4">
    <source>
        <dbReference type="Proteomes" id="UP001501470"/>
    </source>
</evidence>
<comment type="caution">
    <text evidence="3">The sequence shown here is derived from an EMBL/GenBank/DDBJ whole genome shotgun (WGS) entry which is preliminary data.</text>
</comment>
<keyword evidence="2" id="KW-0812">Transmembrane</keyword>
<keyword evidence="2" id="KW-1133">Transmembrane helix</keyword>
<feature type="compositionally biased region" description="Pro residues" evidence="1">
    <location>
        <begin position="1"/>
        <end position="23"/>
    </location>
</feature>
<feature type="transmembrane region" description="Helical" evidence="2">
    <location>
        <begin position="118"/>
        <end position="142"/>
    </location>
</feature>
<feature type="compositionally biased region" description="Low complexity" evidence="1">
    <location>
        <begin position="92"/>
        <end position="104"/>
    </location>
</feature>
<evidence type="ECO:0000256" key="1">
    <source>
        <dbReference type="SAM" id="MobiDB-lite"/>
    </source>
</evidence>
<keyword evidence="2" id="KW-0472">Membrane</keyword>
<dbReference type="EMBL" id="BAAAQD010000019">
    <property type="protein sequence ID" value="GAA1546457.1"/>
    <property type="molecule type" value="Genomic_DNA"/>
</dbReference>
<gene>
    <name evidence="3" type="ORF">GCM10009827_078260</name>
</gene>
<evidence type="ECO:0000313" key="3">
    <source>
        <dbReference type="EMBL" id="GAA1546457.1"/>
    </source>
</evidence>
<protein>
    <submittedName>
        <fullName evidence="3">Uncharacterized protein</fullName>
    </submittedName>
</protein>
<organism evidence="3 4">
    <name type="scientific">Dactylosporangium maewongense</name>
    <dbReference type="NCBI Taxonomy" id="634393"/>
    <lineage>
        <taxon>Bacteria</taxon>
        <taxon>Bacillati</taxon>
        <taxon>Actinomycetota</taxon>
        <taxon>Actinomycetes</taxon>
        <taxon>Micromonosporales</taxon>
        <taxon>Micromonosporaceae</taxon>
        <taxon>Dactylosporangium</taxon>
    </lineage>
</organism>
<keyword evidence="4" id="KW-1185">Reference proteome</keyword>
<reference evidence="3 4" key="1">
    <citation type="journal article" date="2019" name="Int. J. Syst. Evol. Microbiol.">
        <title>The Global Catalogue of Microorganisms (GCM) 10K type strain sequencing project: providing services to taxonomists for standard genome sequencing and annotation.</title>
        <authorList>
            <consortium name="The Broad Institute Genomics Platform"/>
            <consortium name="The Broad Institute Genome Sequencing Center for Infectious Disease"/>
            <person name="Wu L."/>
            <person name="Ma J."/>
        </authorList>
    </citation>
    <scope>NUCLEOTIDE SEQUENCE [LARGE SCALE GENOMIC DNA]</scope>
    <source>
        <strain evidence="3 4">JCM 15933</strain>
    </source>
</reference>
<evidence type="ECO:0000256" key="2">
    <source>
        <dbReference type="SAM" id="Phobius"/>
    </source>
</evidence>
<dbReference type="Proteomes" id="UP001501470">
    <property type="component" value="Unassembled WGS sequence"/>
</dbReference>
<feature type="region of interest" description="Disordered" evidence="1">
    <location>
        <begin position="1"/>
        <end position="56"/>
    </location>
</feature>